<reference evidence="10" key="1">
    <citation type="submission" date="2016-09" db="EMBL/GenBank/DDBJ databases">
        <authorList>
            <person name="Varghese N."/>
            <person name="Submissions S."/>
        </authorList>
    </citation>
    <scope>NUCLEOTIDE SEQUENCE [LARGE SCALE GENOMIC DNA]</scope>
    <source>
        <strain evidence="10">ANC 4667</strain>
    </source>
</reference>
<evidence type="ECO:0000256" key="3">
    <source>
        <dbReference type="ARBA" id="ARBA00022692"/>
    </source>
</evidence>
<dbReference type="GO" id="GO:0016020">
    <property type="term" value="C:membrane"/>
    <property type="evidence" value="ECO:0007669"/>
    <property type="project" value="UniProtKB-SubCell"/>
</dbReference>
<feature type="transmembrane region" description="Helical" evidence="7">
    <location>
        <begin position="202"/>
        <end position="218"/>
    </location>
</feature>
<evidence type="ECO:0000256" key="4">
    <source>
        <dbReference type="ARBA" id="ARBA00022801"/>
    </source>
</evidence>
<dbReference type="InterPro" id="IPR050925">
    <property type="entry name" value="Rhomboid_protease_S54"/>
</dbReference>
<comment type="similarity">
    <text evidence="2">Belongs to the peptidase S54 family.</text>
</comment>
<dbReference type="AlphaFoldDB" id="A0A1G6H4R4"/>
<proteinExistence type="inferred from homology"/>
<name>A0A1G6H4R4_9GAMM</name>
<feature type="transmembrane region" description="Helical" evidence="7">
    <location>
        <begin position="103"/>
        <end position="123"/>
    </location>
</feature>
<dbReference type="PANTHER" id="PTHR43731:SF14">
    <property type="entry name" value="PRESENILIN-ASSOCIATED RHOMBOID-LIKE PROTEIN, MITOCHONDRIAL"/>
    <property type="match status" value="1"/>
</dbReference>
<comment type="subcellular location">
    <subcellularLocation>
        <location evidence="1">Membrane</location>
        <topology evidence="1">Multi-pass membrane protein</topology>
    </subcellularLocation>
</comment>
<dbReference type="GO" id="GO:0006508">
    <property type="term" value="P:proteolysis"/>
    <property type="evidence" value="ECO:0007669"/>
    <property type="project" value="UniProtKB-KW"/>
</dbReference>
<evidence type="ECO:0000256" key="7">
    <source>
        <dbReference type="SAM" id="Phobius"/>
    </source>
</evidence>
<accession>A0A1G6H4R4</accession>
<dbReference type="GO" id="GO:0004252">
    <property type="term" value="F:serine-type endopeptidase activity"/>
    <property type="evidence" value="ECO:0007669"/>
    <property type="project" value="InterPro"/>
</dbReference>
<feature type="transmembrane region" description="Helical" evidence="7">
    <location>
        <begin position="143"/>
        <end position="167"/>
    </location>
</feature>
<sequence>MAELSPPSIQSKPEVHLWWLTAVFIAINVGLFLWQVLSGVNITAPSLVDAIHWGADYAPLTFLEEPTRLFTSMFFHFGLIHLMLNMWALYIFGSVAEQLLGRFYYLGLYILAGLMGSLLSGFLDIQNSFELLQSNDPTLLPTVSAGASGAVMGIGSALTVLALLPSLPKQRFILDKKSLLMIMGINLLIGFTIAGINNAAHIGGMLMGAVLTIIWYAGQRIHKPRLAFVAGMTVGIISCYLLYAYCMQQVQILEPVWRQILAAMRAQLHF</sequence>
<dbReference type="Gene3D" id="1.20.1540.10">
    <property type="entry name" value="Rhomboid-like"/>
    <property type="match status" value="1"/>
</dbReference>
<protein>
    <submittedName>
        <fullName evidence="9">Membrane associated serine protease, rhomboid family</fullName>
    </submittedName>
</protein>
<keyword evidence="10" id="KW-1185">Reference proteome</keyword>
<evidence type="ECO:0000256" key="5">
    <source>
        <dbReference type="ARBA" id="ARBA00022989"/>
    </source>
</evidence>
<feature type="transmembrane region" description="Helical" evidence="7">
    <location>
        <begin position="69"/>
        <end position="91"/>
    </location>
</feature>
<dbReference type="InterPro" id="IPR022764">
    <property type="entry name" value="Peptidase_S54_rhomboid_dom"/>
</dbReference>
<keyword evidence="6 7" id="KW-0472">Membrane</keyword>
<keyword evidence="4" id="KW-0378">Hydrolase</keyword>
<evidence type="ECO:0000259" key="8">
    <source>
        <dbReference type="Pfam" id="PF01694"/>
    </source>
</evidence>
<dbReference type="Pfam" id="PF01694">
    <property type="entry name" value="Rhomboid"/>
    <property type="match status" value="1"/>
</dbReference>
<dbReference type="InterPro" id="IPR035952">
    <property type="entry name" value="Rhomboid-like_sf"/>
</dbReference>
<dbReference type="Proteomes" id="UP000243468">
    <property type="component" value="Unassembled WGS sequence"/>
</dbReference>
<dbReference type="RefSeq" id="WP_092818734.1">
    <property type="nucleotide sequence ID" value="NZ_BAABKJ010000005.1"/>
</dbReference>
<keyword evidence="9" id="KW-0645">Protease</keyword>
<evidence type="ECO:0000256" key="1">
    <source>
        <dbReference type="ARBA" id="ARBA00004141"/>
    </source>
</evidence>
<dbReference type="OrthoDB" id="9778341at2"/>
<dbReference type="EMBL" id="FMYO01000001">
    <property type="protein sequence ID" value="SDB89280.1"/>
    <property type="molecule type" value="Genomic_DNA"/>
</dbReference>
<evidence type="ECO:0000256" key="2">
    <source>
        <dbReference type="ARBA" id="ARBA00009045"/>
    </source>
</evidence>
<evidence type="ECO:0000256" key="6">
    <source>
        <dbReference type="ARBA" id="ARBA00023136"/>
    </source>
</evidence>
<keyword evidence="3 7" id="KW-0812">Transmembrane</keyword>
<feature type="transmembrane region" description="Helical" evidence="7">
    <location>
        <begin position="179"/>
        <end position="196"/>
    </location>
</feature>
<keyword evidence="5 7" id="KW-1133">Transmembrane helix</keyword>
<organism evidence="9 10">
    <name type="scientific">Acinetobacter kookii</name>
    <dbReference type="NCBI Taxonomy" id="1226327"/>
    <lineage>
        <taxon>Bacteria</taxon>
        <taxon>Pseudomonadati</taxon>
        <taxon>Pseudomonadota</taxon>
        <taxon>Gammaproteobacteria</taxon>
        <taxon>Moraxellales</taxon>
        <taxon>Moraxellaceae</taxon>
        <taxon>Acinetobacter</taxon>
    </lineage>
</organism>
<feature type="domain" description="Peptidase S54 rhomboid" evidence="8">
    <location>
        <begin position="65"/>
        <end position="215"/>
    </location>
</feature>
<evidence type="ECO:0000313" key="9">
    <source>
        <dbReference type="EMBL" id="SDB89280.1"/>
    </source>
</evidence>
<evidence type="ECO:0000313" key="10">
    <source>
        <dbReference type="Proteomes" id="UP000243468"/>
    </source>
</evidence>
<dbReference type="PANTHER" id="PTHR43731">
    <property type="entry name" value="RHOMBOID PROTEASE"/>
    <property type="match status" value="1"/>
</dbReference>
<feature type="transmembrane region" description="Helical" evidence="7">
    <location>
        <begin position="225"/>
        <end position="245"/>
    </location>
</feature>
<gene>
    <name evidence="9" type="ORF">SAMN05421732_101693</name>
</gene>
<dbReference type="SUPFAM" id="SSF144091">
    <property type="entry name" value="Rhomboid-like"/>
    <property type="match status" value="1"/>
</dbReference>
<feature type="transmembrane region" description="Helical" evidence="7">
    <location>
        <begin position="17"/>
        <end position="37"/>
    </location>
</feature>
<dbReference type="STRING" id="1226327.SAMN05421732_101693"/>